<feature type="signal peptide" evidence="1">
    <location>
        <begin position="1"/>
        <end position="21"/>
    </location>
</feature>
<dbReference type="Proteomes" id="UP001176940">
    <property type="component" value="Unassembled WGS sequence"/>
</dbReference>
<name>A0ABN9LEE5_9NEOB</name>
<evidence type="ECO:0000313" key="3">
    <source>
        <dbReference type="Proteomes" id="UP001176940"/>
    </source>
</evidence>
<feature type="chain" id="PRO_5047044440" description="Apolipoprotein C-IV" evidence="1">
    <location>
        <begin position="22"/>
        <end position="122"/>
    </location>
</feature>
<keyword evidence="3" id="KW-1185">Reference proteome</keyword>
<evidence type="ECO:0000313" key="2">
    <source>
        <dbReference type="EMBL" id="CAJ0938640.1"/>
    </source>
</evidence>
<organism evidence="2 3">
    <name type="scientific">Ranitomeya imitator</name>
    <name type="common">mimic poison frog</name>
    <dbReference type="NCBI Taxonomy" id="111125"/>
    <lineage>
        <taxon>Eukaryota</taxon>
        <taxon>Metazoa</taxon>
        <taxon>Chordata</taxon>
        <taxon>Craniata</taxon>
        <taxon>Vertebrata</taxon>
        <taxon>Euteleostomi</taxon>
        <taxon>Amphibia</taxon>
        <taxon>Batrachia</taxon>
        <taxon>Anura</taxon>
        <taxon>Neobatrachia</taxon>
        <taxon>Hyloidea</taxon>
        <taxon>Dendrobatidae</taxon>
        <taxon>Dendrobatinae</taxon>
        <taxon>Ranitomeya</taxon>
    </lineage>
</organism>
<evidence type="ECO:0000256" key="1">
    <source>
        <dbReference type="SAM" id="SignalP"/>
    </source>
</evidence>
<dbReference type="EMBL" id="CAUEEQ010014714">
    <property type="protein sequence ID" value="CAJ0938640.1"/>
    <property type="molecule type" value="Genomic_DNA"/>
</dbReference>
<accession>A0ABN9LEE5</accession>
<comment type="caution">
    <text evidence="2">The sequence shown here is derived from an EMBL/GenBank/DDBJ whole genome shotgun (WGS) entry which is preliminary data.</text>
</comment>
<proteinExistence type="predicted"/>
<keyword evidence="1" id="KW-0732">Signal</keyword>
<protein>
    <recommendedName>
        <fullName evidence="4">Apolipoprotein C-IV</fullName>
    </recommendedName>
</protein>
<gene>
    <name evidence="2" type="ORF">RIMI_LOCUS7681449</name>
</gene>
<evidence type="ECO:0008006" key="4">
    <source>
        <dbReference type="Google" id="ProtNLM"/>
    </source>
</evidence>
<reference evidence="2" key="1">
    <citation type="submission" date="2023-07" db="EMBL/GenBank/DDBJ databases">
        <authorList>
            <person name="Stuckert A."/>
        </authorList>
    </citation>
    <scope>NUCLEOTIDE SEQUENCE</scope>
</reference>
<sequence length="122" mass="13631">MKTVQVWSVALVCFLVSRVSGTPTEMQSDDWSASTILESTINQYIKPYTGELVEKVKSSTAWNIFGKAINGVQGAINLTGGYLQAYYQDHLSGPTQKTLEWVENKTKPIVDGIRERFQGKEQ</sequence>